<evidence type="ECO:0008006" key="4">
    <source>
        <dbReference type="Google" id="ProtNLM"/>
    </source>
</evidence>
<reference evidence="2" key="1">
    <citation type="journal article" date="2021" name="Nat. Commun.">
        <title>Genetic determinants of endophytism in the Arabidopsis root mycobiome.</title>
        <authorList>
            <person name="Mesny F."/>
            <person name="Miyauchi S."/>
            <person name="Thiergart T."/>
            <person name="Pickel B."/>
            <person name="Atanasova L."/>
            <person name="Karlsson M."/>
            <person name="Huettel B."/>
            <person name="Barry K.W."/>
            <person name="Haridas S."/>
            <person name="Chen C."/>
            <person name="Bauer D."/>
            <person name="Andreopoulos W."/>
            <person name="Pangilinan J."/>
            <person name="LaButti K."/>
            <person name="Riley R."/>
            <person name="Lipzen A."/>
            <person name="Clum A."/>
            <person name="Drula E."/>
            <person name="Henrissat B."/>
            <person name="Kohler A."/>
            <person name="Grigoriev I.V."/>
            <person name="Martin F.M."/>
            <person name="Hacquard S."/>
        </authorList>
    </citation>
    <scope>NUCLEOTIDE SEQUENCE</scope>
    <source>
        <strain evidence="2">MPI-CAGE-AT-0147</strain>
    </source>
</reference>
<feature type="signal peptide" evidence="1">
    <location>
        <begin position="1"/>
        <end position="26"/>
    </location>
</feature>
<comment type="caution">
    <text evidence="2">The sequence shown here is derived from an EMBL/GenBank/DDBJ whole genome shotgun (WGS) entry which is preliminary data.</text>
</comment>
<accession>A0A9P9F979</accession>
<dbReference type="Proteomes" id="UP000738349">
    <property type="component" value="Unassembled WGS sequence"/>
</dbReference>
<proteinExistence type="predicted"/>
<name>A0A9P9F979_9HYPO</name>
<dbReference type="AlphaFoldDB" id="A0A9P9F979"/>
<keyword evidence="1" id="KW-0732">Signal</keyword>
<evidence type="ECO:0000256" key="1">
    <source>
        <dbReference type="SAM" id="SignalP"/>
    </source>
</evidence>
<feature type="chain" id="PRO_5040244546" description="Secreted protein" evidence="1">
    <location>
        <begin position="27"/>
        <end position="99"/>
    </location>
</feature>
<evidence type="ECO:0000313" key="2">
    <source>
        <dbReference type="EMBL" id="KAH7156097.1"/>
    </source>
</evidence>
<sequence length="99" mass="11122">MLFLAPMACAFHAWCCELSGVGPVRAMPACHDPCGIPYLGFEKYKLPVLGSPFGCVLSRSPWIVQQGSGTYCVICQRKNDLMAKLEHTHSKYFNSWFIY</sequence>
<organism evidence="2 3">
    <name type="scientific">Dactylonectria macrodidyma</name>
    <dbReference type="NCBI Taxonomy" id="307937"/>
    <lineage>
        <taxon>Eukaryota</taxon>
        <taxon>Fungi</taxon>
        <taxon>Dikarya</taxon>
        <taxon>Ascomycota</taxon>
        <taxon>Pezizomycotina</taxon>
        <taxon>Sordariomycetes</taxon>
        <taxon>Hypocreomycetidae</taxon>
        <taxon>Hypocreales</taxon>
        <taxon>Nectriaceae</taxon>
        <taxon>Dactylonectria</taxon>
    </lineage>
</organism>
<gene>
    <name evidence="2" type="ORF">EDB81DRAFT_377441</name>
</gene>
<protein>
    <recommendedName>
        <fullName evidence="4">Secreted protein</fullName>
    </recommendedName>
</protein>
<dbReference type="EMBL" id="JAGMUV010000005">
    <property type="protein sequence ID" value="KAH7156097.1"/>
    <property type="molecule type" value="Genomic_DNA"/>
</dbReference>
<keyword evidence="3" id="KW-1185">Reference proteome</keyword>
<evidence type="ECO:0000313" key="3">
    <source>
        <dbReference type="Proteomes" id="UP000738349"/>
    </source>
</evidence>